<evidence type="ECO:0000259" key="6">
    <source>
        <dbReference type="Pfam" id="PF01782"/>
    </source>
</evidence>
<comment type="subcellular location">
    <subcellularLocation>
        <location evidence="5">Cytoplasm</location>
    </subcellularLocation>
</comment>
<dbReference type="Pfam" id="PF01782">
    <property type="entry name" value="RimM"/>
    <property type="match status" value="1"/>
</dbReference>
<dbReference type="GO" id="GO:0006364">
    <property type="term" value="P:rRNA processing"/>
    <property type="evidence" value="ECO:0007669"/>
    <property type="project" value="UniProtKB-UniRule"/>
</dbReference>
<accession>A0A226BZ48</accession>
<dbReference type="GO" id="GO:0005737">
    <property type="term" value="C:cytoplasm"/>
    <property type="evidence" value="ECO:0007669"/>
    <property type="project" value="UniProtKB-SubCell"/>
</dbReference>
<evidence type="ECO:0000313" key="8">
    <source>
        <dbReference type="EMBL" id="OWZ84205.1"/>
    </source>
</evidence>
<dbReference type="InterPro" id="IPR002676">
    <property type="entry name" value="RimM_N"/>
</dbReference>
<sequence length="174" mass="19848">MNPTHDLISVGQIVGTHGVKGQVKVISLTDIRDRFNQLDRVYLVGEELETFKAHIESSFLHKNKEIVKFKEWNNINDVEQFKNFYIKIPRNERPQLPEGEFYYDQIKGLNVITVDDTPLGTITEIFQTGGNDVYEVSDDDNQVLIPAIQQVVKDVDLHAGIIVVDLPEGLLEEE</sequence>
<comment type="caution">
    <text evidence="8">The sequence shown here is derived from an EMBL/GenBank/DDBJ whole genome shotgun (WGS) entry which is preliminary data.</text>
</comment>
<dbReference type="GO" id="GO:0043022">
    <property type="term" value="F:ribosome binding"/>
    <property type="evidence" value="ECO:0007669"/>
    <property type="project" value="InterPro"/>
</dbReference>
<dbReference type="InterPro" id="IPR036976">
    <property type="entry name" value="RimM_N_sf"/>
</dbReference>
<dbReference type="InterPro" id="IPR011033">
    <property type="entry name" value="PRC_barrel-like_sf"/>
</dbReference>
<feature type="domain" description="RimM N-terminal" evidence="6">
    <location>
        <begin position="10"/>
        <end position="91"/>
    </location>
</feature>
<comment type="similarity">
    <text evidence="5">Belongs to the RimM family.</text>
</comment>
<keyword evidence="4 5" id="KW-0143">Chaperone</keyword>
<comment type="function">
    <text evidence="5">An accessory protein needed during the final step in the assembly of 30S ribosomal subunit, possibly for assembly of the head region. Essential for efficient processing of 16S rRNA. May be needed both before and after RbfA during the maturation of 16S rRNA. It has affinity for free ribosomal 30S subunits but not for 70S ribosomes.</text>
</comment>
<dbReference type="OrthoDB" id="9810331at2"/>
<dbReference type="HAMAP" id="MF_00014">
    <property type="entry name" value="Ribosome_mat_RimM"/>
    <property type="match status" value="1"/>
</dbReference>
<dbReference type="Gene3D" id="2.30.30.240">
    <property type="entry name" value="PRC-barrel domain"/>
    <property type="match status" value="1"/>
</dbReference>
<dbReference type="Proteomes" id="UP000214588">
    <property type="component" value="Unassembled WGS sequence"/>
</dbReference>
<dbReference type="Gene3D" id="2.40.30.60">
    <property type="entry name" value="RimM"/>
    <property type="match status" value="1"/>
</dbReference>
<dbReference type="PANTHER" id="PTHR33692">
    <property type="entry name" value="RIBOSOME MATURATION FACTOR RIMM"/>
    <property type="match status" value="1"/>
</dbReference>
<name>A0A226BZ48_9FIRM</name>
<keyword evidence="2 5" id="KW-0690">Ribosome biogenesis</keyword>
<keyword evidence="3 5" id="KW-0698">rRNA processing</keyword>
<feature type="domain" description="Ribosome maturation factor RimM PRC barrel" evidence="7">
    <location>
        <begin position="104"/>
        <end position="170"/>
    </location>
</feature>
<dbReference type="EMBL" id="NIQC01000007">
    <property type="protein sequence ID" value="OWZ84205.1"/>
    <property type="molecule type" value="Genomic_DNA"/>
</dbReference>
<evidence type="ECO:0000256" key="3">
    <source>
        <dbReference type="ARBA" id="ARBA00022552"/>
    </source>
</evidence>
<comment type="subunit">
    <text evidence="5">Binds ribosomal protein uS19.</text>
</comment>
<evidence type="ECO:0000256" key="1">
    <source>
        <dbReference type="ARBA" id="ARBA00022490"/>
    </source>
</evidence>
<organism evidence="8 9">
    <name type="scientific">Natranaerobius trueperi</name>
    <dbReference type="NCBI Taxonomy" id="759412"/>
    <lineage>
        <taxon>Bacteria</taxon>
        <taxon>Bacillati</taxon>
        <taxon>Bacillota</taxon>
        <taxon>Clostridia</taxon>
        <taxon>Natranaerobiales</taxon>
        <taxon>Natranaerobiaceae</taxon>
        <taxon>Natranaerobius</taxon>
    </lineage>
</organism>
<evidence type="ECO:0000256" key="4">
    <source>
        <dbReference type="ARBA" id="ARBA00023186"/>
    </source>
</evidence>
<dbReference type="PANTHER" id="PTHR33692:SF1">
    <property type="entry name" value="RIBOSOME MATURATION FACTOR RIMM"/>
    <property type="match status" value="1"/>
</dbReference>
<dbReference type="GO" id="GO:0042274">
    <property type="term" value="P:ribosomal small subunit biogenesis"/>
    <property type="evidence" value="ECO:0007669"/>
    <property type="project" value="UniProtKB-UniRule"/>
</dbReference>
<evidence type="ECO:0000256" key="5">
    <source>
        <dbReference type="HAMAP-Rule" id="MF_00014"/>
    </source>
</evidence>
<dbReference type="GO" id="GO:0005840">
    <property type="term" value="C:ribosome"/>
    <property type="evidence" value="ECO:0007669"/>
    <property type="project" value="InterPro"/>
</dbReference>
<dbReference type="AlphaFoldDB" id="A0A226BZ48"/>
<dbReference type="InterPro" id="IPR011961">
    <property type="entry name" value="RimM"/>
</dbReference>
<dbReference type="NCBIfam" id="TIGR02273">
    <property type="entry name" value="16S_RimM"/>
    <property type="match status" value="1"/>
</dbReference>
<gene>
    <name evidence="5" type="primary">rimM</name>
    <name evidence="8" type="ORF">CDO51_04865</name>
</gene>
<comment type="domain">
    <text evidence="5">The PRC barrel domain binds ribosomal protein uS19.</text>
</comment>
<keyword evidence="9" id="KW-1185">Reference proteome</keyword>
<dbReference type="Pfam" id="PF24986">
    <property type="entry name" value="PRC_RimM"/>
    <property type="match status" value="1"/>
</dbReference>
<dbReference type="SUPFAM" id="SSF50346">
    <property type="entry name" value="PRC-barrel domain"/>
    <property type="match status" value="1"/>
</dbReference>
<protein>
    <recommendedName>
        <fullName evidence="5">Ribosome maturation factor RimM</fullName>
    </recommendedName>
</protein>
<reference evidence="8 9" key="1">
    <citation type="submission" date="2017-06" db="EMBL/GenBank/DDBJ databases">
        <title>Draft Genome Sequence of Natranaerobius trueperi halophilic, alkalithermophilic bacteria from soda lakes.</title>
        <authorList>
            <person name="Zhao B."/>
        </authorList>
    </citation>
    <scope>NUCLEOTIDE SEQUENCE [LARGE SCALE GENOMIC DNA]</scope>
    <source>
        <strain evidence="8 9">DSM 18760</strain>
    </source>
</reference>
<evidence type="ECO:0000259" key="7">
    <source>
        <dbReference type="Pfam" id="PF24986"/>
    </source>
</evidence>
<proteinExistence type="inferred from homology"/>
<dbReference type="RefSeq" id="WP_089023183.1">
    <property type="nucleotide sequence ID" value="NZ_NIQC01000007.1"/>
</dbReference>
<dbReference type="InterPro" id="IPR056792">
    <property type="entry name" value="PRC_RimM"/>
</dbReference>
<keyword evidence="1 5" id="KW-0963">Cytoplasm</keyword>
<dbReference type="InterPro" id="IPR009000">
    <property type="entry name" value="Transl_B-barrel_sf"/>
</dbReference>
<evidence type="ECO:0000256" key="2">
    <source>
        <dbReference type="ARBA" id="ARBA00022517"/>
    </source>
</evidence>
<evidence type="ECO:0000313" key="9">
    <source>
        <dbReference type="Proteomes" id="UP000214588"/>
    </source>
</evidence>
<dbReference type="SUPFAM" id="SSF50447">
    <property type="entry name" value="Translation proteins"/>
    <property type="match status" value="1"/>
</dbReference>